<dbReference type="Pfam" id="PF03795">
    <property type="entry name" value="YCII"/>
    <property type="match status" value="1"/>
</dbReference>
<dbReference type="OrthoDB" id="7708313at2"/>
<dbReference type="Proteomes" id="UP000198767">
    <property type="component" value="Unassembled WGS sequence"/>
</dbReference>
<evidence type="ECO:0000313" key="4">
    <source>
        <dbReference type="Proteomes" id="UP000198767"/>
    </source>
</evidence>
<evidence type="ECO:0000313" key="3">
    <source>
        <dbReference type="EMBL" id="SCZ73735.1"/>
    </source>
</evidence>
<gene>
    <name evidence="3" type="ORF">SAMN04488118_11839</name>
</gene>
<dbReference type="STRING" id="1156985.SAMN04488118_11839"/>
<proteinExistence type="inferred from homology"/>
<dbReference type="InterPro" id="IPR011008">
    <property type="entry name" value="Dimeric_a/b-barrel"/>
</dbReference>
<dbReference type="Gene3D" id="3.30.70.1060">
    <property type="entry name" value="Dimeric alpha+beta barrel"/>
    <property type="match status" value="1"/>
</dbReference>
<comment type="similarity">
    <text evidence="1">Belongs to the YciI family.</text>
</comment>
<protein>
    <recommendedName>
        <fullName evidence="2">YCII-related domain-containing protein</fullName>
    </recommendedName>
</protein>
<dbReference type="InterPro" id="IPR005545">
    <property type="entry name" value="YCII"/>
</dbReference>
<dbReference type="SUPFAM" id="SSF54909">
    <property type="entry name" value="Dimeric alpha+beta barrel"/>
    <property type="match status" value="1"/>
</dbReference>
<name>A0A1G5RI05_9RHOB</name>
<feature type="domain" description="YCII-related" evidence="2">
    <location>
        <begin position="14"/>
        <end position="91"/>
    </location>
</feature>
<dbReference type="RefSeq" id="WP_090221158.1">
    <property type="nucleotide sequence ID" value="NZ_CANMHN010000003.1"/>
</dbReference>
<keyword evidence="4" id="KW-1185">Reference proteome</keyword>
<accession>A0A1G5RI05</accession>
<organism evidence="3 4">
    <name type="scientific">Epibacterium ulvae</name>
    <dbReference type="NCBI Taxonomy" id="1156985"/>
    <lineage>
        <taxon>Bacteria</taxon>
        <taxon>Pseudomonadati</taxon>
        <taxon>Pseudomonadota</taxon>
        <taxon>Alphaproteobacteria</taxon>
        <taxon>Rhodobacterales</taxon>
        <taxon>Roseobacteraceae</taxon>
        <taxon>Epibacterium</taxon>
    </lineage>
</organism>
<dbReference type="EMBL" id="FMWG01000018">
    <property type="protein sequence ID" value="SCZ73735.1"/>
    <property type="molecule type" value="Genomic_DNA"/>
</dbReference>
<reference evidence="3 4" key="1">
    <citation type="submission" date="2016-10" db="EMBL/GenBank/DDBJ databases">
        <authorList>
            <person name="de Groot N.N."/>
        </authorList>
    </citation>
    <scope>NUCLEOTIDE SEQUENCE [LARGE SCALE GENOMIC DNA]</scope>
    <source>
        <strain evidence="3 4">U95</strain>
    </source>
</reference>
<evidence type="ECO:0000259" key="2">
    <source>
        <dbReference type="Pfam" id="PF03795"/>
    </source>
</evidence>
<evidence type="ECO:0000256" key="1">
    <source>
        <dbReference type="ARBA" id="ARBA00007689"/>
    </source>
</evidence>
<sequence length="104" mass="11936">MDQPTSRYWTVNFQDSPDMLAIRADRSRREAHIAYVRAHPELDIGGEMAMSPMQDFVGAIWYVHADSEDAVEQLVVKDPFYVRSLRQYEIKAADLQCSVRGMIA</sequence>
<dbReference type="AlphaFoldDB" id="A0A1G5RI05"/>